<reference evidence="1 2" key="1">
    <citation type="submission" date="2013-11" db="EMBL/GenBank/DDBJ databases">
        <title>Genome sequencing of Stegodyphus mimosarum.</title>
        <authorList>
            <person name="Bechsgaard J."/>
        </authorList>
    </citation>
    <scope>NUCLEOTIDE SEQUENCE [LARGE SCALE GENOMIC DNA]</scope>
</reference>
<proteinExistence type="predicted"/>
<dbReference type="EMBL" id="KK119551">
    <property type="protein sequence ID" value="KFM76011.1"/>
    <property type="molecule type" value="Genomic_DNA"/>
</dbReference>
<organism evidence="1 2">
    <name type="scientific">Stegodyphus mimosarum</name>
    <name type="common">African social velvet spider</name>
    <dbReference type="NCBI Taxonomy" id="407821"/>
    <lineage>
        <taxon>Eukaryota</taxon>
        <taxon>Metazoa</taxon>
        <taxon>Ecdysozoa</taxon>
        <taxon>Arthropoda</taxon>
        <taxon>Chelicerata</taxon>
        <taxon>Arachnida</taxon>
        <taxon>Araneae</taxon>
        <taxon>Araneomorphae</taxon>
        <taxon>Entelegynae</taxon>
        <taxon>Eresoidea</taxon>
        <taxon>Eresidae</taxon>
        <taxon>Stegodyphus</taxon>
    </lineage>
</organism>
<accession>A0A087UF72</accession>
<keyword evidence="2" id="KW-1185">Reference proteome</keyword>
<feature type="non-terminal residue" evidence="1">
    <location>
        <position position="34"/>
    </location>
</feature>
<dbReference type="Proteomes" id="UP000054359">
    <property type="component" value="Unassembled WGS sequence"/>
</dbReference>
<gene>
    <name evidence="1" type="ORF">X975_14392</name>
</gene>
<evidence type="ECO:0000313" key="2">
    <source>
        <dbReference type="Proteomes" id="UP000054359"/>
    </source>
</evidence>
<sequence>MEVSIDFTYLRHPIFLKFMIFFNCNELRDFCHLS</sequence>
<evidence type="ECO:0000313" key="1">
    <source>
        <dbReference type="EMBL" id="KFM76011.1"/>
    </source>
</evidence>
<name>A0A087UF72_STEMI</name>
<dbReference type="AlphaFoldDB" id="A0A087UF72"/>
<protein>
    <submittedName>
        <fullName evidence="1">Uncharacterized protein</fullName>
    </submittedName>
</protein>